<dbReference type="Proteomes" id="UP000265566">
    <property type="component" value="Chromosome 4"/>
</dbReference>
<feature type="transmembrane region" description="Helical" evidence="10">
    <location>
        <begin position="142"/>
        <end position="161"/>
    </location>
</feature>
<dbReference type="GO" id="GO:0005249">
    <property type="term" value="F:voltage-gated potassium channel activity"/>
    <property type="evidence" value="ECO:0007669"/>
    <property type="project" value="InterPro"/>
</dbReference>
<name>A0A396IGD2_MEDTR</name>
<evidence type="ECO:0000313" key="12">
    <source>
        <dbReference type="EMBL" id="RHN63881.1"/>
    </source>
</evidence>
<comment type="caution">
    <text evidence="12">The sequence shown here is derived from an EMBL/GenBank/DDBJ whole genome shotgun (WGS) entry which is preliminary data.</text>
</comment>
<dbReference type="PANTHER" id="PTHR45743:SF57">
    <property type="entry name" value="POTASSIUM CHANNEL"/>
    <property type="match status" value="1"/>
</dbReference>
<sequence length="198" mass="23061">MLQYFLGVLSIYTCFISLYLKTFIRALPLYVAIIETSVNGFFLVDIILSLFFVAYVDKITLVVVDNRKKIFRNAIVLALFGICLIIPFEFIERRFHPSSPAYQILTAVCFIRLSRASRIHSLISELEEIEYLNFTYVRMTKMIWVCSFVCHCGGCLFYFIARLHHNSQNTWFQLAGSDFLKLSSIKQYMNSVLVLTER</sequence>
<dbReference type="GO" id="GO:0034702">
    <property type="term" value="C:monoatomic ion channel complex"/>
    <property type="evidence" value="ECO:0007669"/>
    <property type="project" value="UniProtKB-KW"/>
</dbReference>
<dbReference type="InterPro" id="IPR005821">
    <property type="entry name" value="Ion_trans_dom"/>
</dbReference>
<dbReference type="Gramene" id="rna26636">
    <property type="protein sequence ID" value="RHN63881.1"/>
    <property type="gene ID" value="gene26636"/>
</dbReference>
<evidence type="ECO:0000256" key="7">
    <source>
        <dbReference type="ARBA" id="ARBA00022989"/>
    </source>
</evidence>
<dbReference type="AlphaFoldDB" id="A0A396IGD2"/>
<feature type="transmembrane region" description="Helical" evidence="10">
    <location>
        <begin position="5"/>
        <end position="24"/>
    </location>
</feature>
<evidence type="ECO:0000313" key="13">
    <source>
        <dbReference type="Proteomes" id="UP000265566"/>
    </source>
</evidence>
<feature type="domain" description="Ion transport" evidence="11">
    <location>
        <begin position="3"/>
        <end position="164"/>
    </location>
</feature>
<dbReference type="Gene3D" id="1.10.287.70">
    <property type="match status" value="1"/>
</dbReference>
<protein>
    <submittedName>
        <fullName evidence="12">Putative Ion transport domain-containing protein</fullName>
    </submittedName>
</protein>
<dbReference type="Pfam" id="PF00520">
    <property type="entry name" value="Ion_trans"/>
    <property type="match status" value="1"/>
</dbReference>
<dbReference type="InterPro" id="IPR045319">
    <property type="entry name" value="KAT/AKT"/>
</dbReference>
<evidence type="ECO:0000256" key="2">
    <source>
        <dbReference type="ARBA" id="ARBA00022538"/>
    </source>
</evidence>
<evidence type="ECO:0000256" key="9">
    <source>
        <dbReference type="ARBA" id="ARBA00023303"/>
    </source>
</evidence>
<feature type="transmembrane region" description="Helical" evidence="10">
    <location>
        <begin position="30"/>
        <end position="53"/>
    </location>
</feature>
<keyword evidence="8 10" id="KW-0472">Membrane</keyword>
<proteinExistence type="predicted"/>
<evidence type="ECO:0000256" key="4">
    <source>
        <dbReference type="ARBA" id="ARBA00022826"/>
    </source>
</evidence>
<keyword evidence="7 10" id="KW-1133">Transmembrane helix</keyword>
<reference evidence="13" key="1">
    <citation type="journal article" date="2018" name="Nat. Plants">
        <title>Whole-genome landscape of Medicago truncatula symbiotic genes.</title>
        <authorList>
            <person name="Pecrix Y."/>
            <person name="Staton S.E."/>
            <person name="Sallet E."/>
            <person name="Lelandais-Briere C."/>
            <person name="Moreau S."/>
            <person name="Carrere S."/>
            <person name="Blein T."/>
            <person name="Jardinaud M.F."/>
            <person name="Latrasse D."/>
            <person name="Zouine M."/>
            <person name="Zahm M."/>
            <person name="Kreplak J."/>
            <person name="Mayjonade B."/>
            <person name="Satge C."/>
            <person name="Perez M."/>
            <person name="Cauet S."/>
            <person name="Marande W."/>
            <person name="Chantry-Darmon C."/>
            <person name="Lopez-Roques C."/>
            <person name="Bouchez O."/>
            <person name="Berard A."/>
            <person name="Debelle F."/>
            <person name="Munos S."/>
            <person name="Bendahmane A."/>
            <person name="Berges H."/>
            <person name="Niebel A."/>
            <person name="Buitink J."/>
            <person name="Frugier F."/>
            <person name="Benhamed M."/>
            <person name="Crespi M."/>
            <person name="Gouzy J."/>
            <person name="Gamas P."/>
        </authorList>
    </citation>
    <scope>NUCLEOTIDE SEQUENCE [LARGE SCALE GENOMIC DNA]</scope>
    <source>
        <strain evidence="13">cv. Jemalong A17</strain>
    </source>
</reference>
<evidence type="ECO:0000256" key="6">
    <source>
        <dbReference type="ARBA" id="ARBA00022958"/>
    </source>
</evidence>
<keyword evidence="5" id="KW-0406">Ion transport</keyword>
<evidence type="ECO:0000256" key="3">
    <source>
        <dbReference type="ARBA" id="ARBA00022692"/>
    </source>
</evidence>
<evidence type="ECO:0000256" key="5">
    <source>
        <dbReference type="ARBA" id="ARBA00022882"/>
    </source>
</evidence>
<feature type="transmembrane region" description="Helical" evidence="10">
    <location>
        <begin position="74"/>
        <end position="91"/>
    </location>
</feature>
<keyword evidence="3 10" id="KW-0812">Transmembrane</keyword>
<comment type="subcellular location">
    <subcellularLocation>
        <location evidence="1">Membrane</location>
        <topology evidence="1">Multi-pass membrane protein</topology>
    </subcellularLocation>
</comment>
<evidence type="ECO:0000256" key="1">
    <source>
        <dbReference type="ARBA" id="ARBA00004141"/>
    </source>
</evidence>
<keyword evidence="4" id="KW-0631">Potassium channel</keyword>
<keyword evidence="5" id="KW-0851">Voltage-gated channel</keyword>
<dbReference type="PANTHER" id="PTHR45743">
    <property type="entry name" value="POTASSIUM CHANNEL AKT1"/>
    <property type="match status" value="1"/>
</dbReference>
<keyword evidence="6" id="KW-0630">Potassium</keyword>
<dbReference type="EMBL" id="PSQE01000004">
    <property type="protein sequence ID" value="RHN63881.1"/>
    <property type="molecule type" value="Genomic_DNA"/>
</dbReference>
<organism evidence="12 13">
    <name type="scientific">Medicago truncatula</name>
    <name type="common">Barrel medic</name>
    <name type="synonym">Medicago tribuloides</name>
    <dbReference type="NCBI Taxonomy" id="3880"/>
    <lineage>
        <taxon>Eukaryota</taxon>
        <taxon>Viridiplantae</taxon>
        <taxon>Streptophyta</taxon>
        <taxon>Embryophyta</taxon>
        <taxon>Tracheophyta</taxon>
        <taxon>Spermatophyta</taxon>
        <taxon>Magnoliopsida</taxon>
        <taxon>eudicotyledons</taxon>
        <taxon>Gunneridae</taxon>
        <taxon>Pentapetalae</taxon>
        <taxon>rosids</taxon>
        <taxon>fabids</taxon>
        <taxon>Fabales</taxon>
        <taxon>Fabaceae</taxon>
        <taxon>Papilionoideae</taxon>
        <taxon>50 kb inversion clade</taxon>
        <taxon>NPAAA clade</taxon>
        <taxon>Hologalegina</taxon>
        <taxon>IRL clade</taxon>
        <taxon>Trifolieae</taxon>
        <taxon>Medicago</taxon>
    </lineage>
</organism>
<dbReference type="SUPFAM" id="SSF81324">
    <property type="entry name" value="Voltage-gated potassium channels"/>
    <property type="match status" value="1"/>
</dbReference>
<keyword evidence="2" id="KW-0633">Potassium transport</keyword>
<gene>
    <name evidence="12" type="ORF">MtrunA17_Chr4g0063081</name>
</gene>
<evidence type="ECO:0000256" key="10">
    <source>
        <dbReference type="SAM" id="Phobius"/>
    </source>
</evidence>
<evidence type="ECO:0000256" key="8">
    <source>
        <dbReference type="ARBA" id="ARBA00023136"/>
    </source>
</evidence>
<keyword evidence="5" id="KW-0813">Transport</keyword>
<evidence type="ECO:0000259" key="11">
    <source>
        <dbReference type="Pfam" id="PF00520"/>
    </source>
</evidence>
<accession>A0A396IGD2</accession>
<keyword evidence="9" id="KW-0407">Ion channel</keyword>